<gene>
    <name evidence="2" type="ORF">Sgleb_24720</name>
</gene>
<dbReference type="AlphaFoldDB" id="A0A640SYD7"/>
<accession>A0A640SYD7</accession>
<sequence length="73" mass="8025">MSASQEVPAPPPRPKAKIRVFRANRYGQIFVREELAEDRTAAIDAKPSGAQVPKQGQSQVVAHAHEKGRYTAE</sequence>
<dbReference type="Proteomes" id="UP000430079">
    <property type="component" value="Unassembled WGS sequence"/>
</dbReference>
<organism evidence="2 3">
    <name type="scientific">Streptomyces glebosus</name>
    <dbReference type="NCBI Taxonomy" id="249580"/>
    <lineage>
        <taxon>Bacteria</taxon>
        <taxon>Bacillati</taxon>
        <taxon>Actinomycetota</taxon>
        <taxon>Actinomycetes</taxon>
        <taxon>Kitasatosporales</taxon>
        <taxon>Streptomycetaceae</taxon>
        <taxon>Streptomyces</taxon>
    </lineage>
</organism>
<comment type="caution">
    <text evidence="2">The sequence shown here is derived from an EMBL/GenBank/DDBJ whole genome shotgun (WGS) entry which is preliminary data.</text>
</comment>
<evidence type="ECO:0000313" key="2">
    <source>
        <dbReference type="EMBL" id="GFE14425.1"/>
    </source>
</evidence>
<protein>
    <submittedName>
        <fullName evidence="2">Uncharacterized protein</fullName>
    </submittedName>
</protein>
<name>A0A640SYD7_9ACTN</name>
<evidence type="ECO:0000313" key="3">
    <source>
        <dbReference type="Proteomes" id="UP000430079"/>
    </source>
</evidence>
<dbReference type="EMBL" id="BLIO01000001">
    <property type="protein sequence ID" value="GFE14425.1"/>
    <property type="molecule type" value="Genomic_DNA"/>
</dbReference>
<reference evidence="2 3" key="1">
    <citation type="submission" date="2019-12" db="EMBL/GenBank/DDBJ databases">
        <title>Whole genome shotgun sequence of Streptomyces hygroscopicus subsp. glebosus NBRC 13786.</title>
        <authorList>
            <person name="Ichikawa N."/>
            <person name="Kimura A."/>
            <person name="Kitahashi Y."/>
            <person name="Komaki H."/>
            <person name="Tamura T."/>
        </authorList>
    </citation>
    <scope>NUCLEOTIDE SEQUENCE [LARGE SCALE GENOMIC DNA]</scope>
    <source>
        <strain evidence="2 3">NBRC 13786</strain>
    </source>
</reference>
<keyword evidence="3" id="KW-1185">Reference proteome</keyword>
<evidence type="ECO:0000256" key="1">
    <source>
        <dbReference type="SAM" id="MobiDB-lite"/>
    </source>
</evidence>
<feature type="region of interest" description="Disordered" evidence="1">
    <location>
        <begin position="45"/>
        <end position="73"/>
    </location>
</feature>
<proteinExistence type="predicted"/>
<feature type="compositionally biased region" description="Basic and acidic residues" evidence="1">
    <location>
        <begin position="63"/>
        <end position="73"/>
    </location>
</feature>